<dbReference type="GO" id="GO:0030246">
    <property type="term" value="F:carbohydrate binding"/>
    <property type="evidence" value="ECO:0007669"/>
    <property type="project" value="TreeGrafter"/>
</dbReference>
<dbReference type="OrthoDB" id="628703at2"/>
<dbReference type="Gene3D" id="3.40.50.2300">
    <property type="match status" value="2"/>
</dbReference>
<sequence length="310" mass="31787">MKHFRLLSIGLALAGVLAGIVSCDRSPERKTTIAVVPKVDDASVAAAKAAALAARDLYDIRVRWDVSRSPTAESQTELIGKLVEAGVDGILISCIDAEGVKEAIDDAVKAGVKVGTFDSDCPESSRSFHIGSDNAAAGALAASTLQALCAEAGRPATGIGVFGGAAGDTAMGARLKAFLAAVPDTAALLWSGDAASTGRTQVTDFLTENAQLPVNGVLFLSSTAVIEGPGAVQRLDSLCRPTADEGAAAAAVFFDTSDELLEFVGSMPHCAAIRQDFGAMVSGGIDRLLKAIRNEPVGETITFTPVEAVR</sequence>
<evidence type="ECO:0000256" key="2">
    <source>
        <dbReference type="ARBA" id="ARBA00007639"/>
    </source>
</evidence>
<dbReference type="InterPro" id="IPR025997">
    <property type="entry name" value="SBP_2_dom"/>
</dbReference>
<accession>A0A379MT39</accession>
<dbReference type="EMBL" id="UGVL01000001">
    <property type="protein sequence ID" value="SUE34798.1"/>
    <property type="molecule type" value="Genomic_DNA"/>
</dbReference>
<dbReference type="InterPro" id="IPR050555">
    <property type="entry name" value="Bact_Solute-Bind_Prot2"/>
</dbReference>
<reference evidence="4 5" key="1">
    <citation type="submission" date="2018-06" db="EMBL/GenBank/DDBJ databases">
        <authorList>
            <consortium name="Pathogen Informatics"/>
            <person name="Doyle S."/>
        </authorList>
    </citation>
    <scope>NUCLEOTIDE SEQUENCE [LARGE SCALE GENOMIC DNA]</scope>
    <source>
        <strain evidence="4 5">NCTC11190</strain>
    </source>
</reference>
<keyword evidence="5" id="KW-1185">Reference proteome</keyword>
<dbReference type="SUPFAM" id="SSF53822">
    <property type="entry name" value="Periplasmic binding protein-like I"/>
    <property type="match status" value="1"/>
</dbReference>
<evidence type="ECO:0000313" key="4">
    <source>
        <dbReference type="EMBL" id="SUE34798.1"/>
    </source>
</evidence>
<dbReference type="PROSITE" id="PS51257">
    <property type="entry name" value="PROKAR_LIPOPROTEIN"/>
    <property type="match status" value="1"/>
</dbReference>
<dbReference type="InterPro" id="IPR028082">
    <property type="entry name" value="Peripla_BP_I"/>
</dbReference>
<organism evidence="4 5">
    <name type="scientific">Rikenella microfusus</name>
    <dbReference type="NCBI Taxonomy" id="28139"/>
    <lineage>
        <taxon>Bacteria</taxon>
        <taxon>Pseudomonadati</taxon>
        <taxon>Bacteroidota</taxon>
        <taxon>Bacteroidia</taxon>
        <taxon>Bacteroidales</taxon>
        <taxon>Rikenellaceae</taxon>
        <taxon>Rikenella</taxon>
    </lineage>
</organism>
<name>A0A379MT39_9BACT</name>
<dbReference type="RefSeq" id="WP_027291402.1">
    <property type="nucleotide sequence ID" value="NZ_UGVL01000001.1"/>
</dbReference>
<dbReference type="PANTHER" id="PTHR30036">
    <property type="entry name" value="D-XYLOSE-BINDING PERIPLASMIC PROTEIN"/>
    <property type="match status" value="1"/>
</dbReference>
<comment type="similarity">
    <text evidence="2">Belongs to the bacterial solute-binding protein 2 family.</text>
</comment>
<evidence type="ECO:0000259" key="3">
    <source>
        <dbReference type="Pfam" id="PF13407"/>
    </source>
</evidence>
<dbReference type="STRING" id="880526.GCA_000427365_01787"/>
<evidence type="ECO:0000313" key="5">
    <source>
        <dbReference type="Proteomes" id="UP000255233"/>
    </source>
</evidence>
<dbReference type="Proteomes" id="UP000255233">
    <property type="component" value="Unassembled WGS sequence"/>
</dbReference>
<dbReference type="AlphaFoldDB" id="A0A379MT39"/>
<comment type="subcellular location">
    <subcellularLocation>
        <location evidence="1">Cell envelope</location>
    </subcellularLocation>
</comment>
<protein>
    <submittedName>
        <fullName evidence="4">Autoinducer 2-binding protein lsrB</fullName>
    </submittedName>
</protein>
<dbReference type="PANTHER" id="PTHR30036:SF7">
    <property type="entry name" value="ABC TRANSPORTER PERIPLASMIC-BINDING PROTEIN YPHF"/>
    <property type="match status" value="1"/>
</dbReference>
<dbReference type="GO" id="GO:0030288">
    <property type="term" value="C:outer membrane-bounded periplasmic space"/>
    <property type="evidence" value="ECO:0007669"/>
    <property type="project" value="TreeGrafter"/>
</dbReference>
<proteinExistence type="inferred from homology"/>
<feature type="domain" description="Periplasmic binding protein" evidence="3">
    <location>
        <begin position="33"/>
        <end position="280"/>
    </location>
</feature>
<dbReference type="Pfam" id="PF13407">
    <property type="entry name" value="Peripla_BP_4"/>
    <property type="match status" value="1"/>
</dbReference>
<evidence type="ECO:0000256" key="1">
    <source>
        <dbReference type="ARBA" id="ARBA00004196"/>
    </source>
</evidence>
<gene>
    <name evidence="4" type="primary">lsrB</name>
    <name evidence="4" type="ORF">NCTC11190_02031</name>
</gene>